<dbReference type="CDD" id="cd06225">
    <property type="entry name" value="HAMP"/>
    <property type="match status" value="1"/>
</dbReference>
<keyword evidence="4" id="KW-1133">Transmembrane helix</keyword>
<keyword evidence="4" id="KW-0812">Transmembrane</keyword>
<dbReference type="GO" id="GO:0016020">
    <property type="term" value="C:membrane"/>
    <property type="evidence" value="ECO:0007669"/>
    <property type="project" value="InterPro"/>
</dbReference>
<dbReference type="GO" id="GO:0007165">
    <property type="term" value="P:signal transduction"/>
    <property type="evidence" value="ECO:0007669"/>
    <property type="project" value="UniProtKB-KW"/>
</dbReference>
<feature type="domain" description="Methyl-accepting transducer" evidence="5">
    <location>
        <begin position="254"/>
        <end position="504"/>
    </location>
</feature>
<accession>A0A1M6RJV7</accession>
<dbReference type="Pfam" id="PF00015">
    <property type="entry name" value="MCPsignal"/>
    <property type="match status" value="1"/>
</dbReference>
<evidence type="ECO:0000256" key="4">
    <source>
        <dbReference type="SAM" id="Phobius"/>
    </source>
</evidence>
<name>A0A1M6RJV7_9FIRM</name>
<feature type="transmembrane region" description="Helical" evidence="4">
    <location>
        <begin position="182"/>
        <end position="202"/>
    </location>
</feature>
<protein>
    <submittedName>
        <fullName evidence="7">Methyl-accepting chemotaxis protein</fullName>
    </submittedName>
</protein>
<dbReference type="PROSITE" id="PS50111">
    <property type="entry name" value="CHEMOTAXIS_TRANSDUC_2"/>
    <property type="match status" value="1"/>
</dbReference>
<dbReference type="STRING" id="1121421.SAMN02745123_01486"/>
<dbReference type="Pfam" id="PF00672">
    <property type="entry name" value="HAMP"/>
    <property type="match status" value="1"/>
</dbReference>
<dbReference type="InterPro" id="IPR004089">
    <property type="entry name" value="MCPsignal_dom"/>
</dbReference>
<evidence type="ECO:0000313" key="8">
    <source>
        <dbReference type="Proteomes" id="UP000183997"/>
    </source>
</evidence>
<evidence type="ECO:0000259" key="6">
    <source>
        <dbReference type="PROSITE" id="PS50885"/>
    </source>
</evidence>
<evidence type="ECO:0000256" key="2">
    <source>
        <dbReference type="ARBA" id="ARBA00029447"/>
    </source>
</evidence>
<dbReference type="PANTHER" id="PTHR32089:SF112">
    <property type="entry name" value="LYSOZYME-LIKE PROTEIN-RELATED"/>
    <property type="match status" value="1"/>
</dbReference>
<dbReference type="OrthoDB" id="5392220at2"/>
<evidence type="ECO:0000256" key="3">
    <source>
        <dbReference type="PROSITE-ProRule" id="PRU00284"/>
    </source>
</evidence>
<dbReference type="Proteomes" id="UP000183997">
    <property type="component" value="Unassembled WGS sequence"/>
</dbReference>
<reference evidence="8" key="1">
    <citation type="submission" date="2016-11" db="EMBL/GenBank/DDBJ databases">
        <authorList>
            <person name="Varghese N."/>
            <person name="Submissions S."/>
        </authorList>
    </citation>
    <scope>NUCLEOTIDE SEQUENCE [LARGE SCALE GENOMIC DNA]</scope>
    <source>
        <strain evidence="8">DSM 10349</strain>
    </source>
</reference>
<keyword evidence="4" id="KW-0472">Membrane</keyword>
<dbReference type="EMBL" id="FRAR01000011">
    <property type="protein sequence ID" value="SHK32765.1"/>
    <property type="molecule type" value="Genomic_DNA"/>
</dbReference>
<evidence type="ECO:0000313" key="7">
    <source>
        <dbReference type="EMBL" id="SHK32765.1"/>
    </source>
</evidence>
<dbReference type="SUPFAM" id="SSF58104">
    <property type="entry name" value="Methyl-accepting chemotaxis protein (MCP) signaling domain"/>
    <property type="match status" value="1"/>
</dbReference>
<dbReference type="Gene3D" id="1.10.287.950">
    <property type="entry name" value="Methyl-accepting chemotaxis protein"/>
    <property type="match status" value="1"/>
</dbReference>
<feature type="transmembrane region" description="Helical" evidence="4">
    <location>
        <begin position="7"/>
        <end position="27"/>
    </location>
</feature>
<dbReference type="GO" id="GO:0006935">
    <property type="term" value="P:chemotaxis"/>
    <property type="evidence" value="ECO:0007669"/>
    <property type="project" value="UniProtKB-ARBA"/>
</dbReference>
<dbReference type="SMART" id="SM00304">
    <property type="entry name" value="HAMP"/>
    <property type="match status" value="2"/>
</dbReference>
<organism evidence="7 8">
    <name type="scientific">Desulforamulus aeronauticus DSM 10349</name>
    <dbReference type="NCBI Taxonomy" id="1121421"/>
    <lineage>
        <taxon>Bacteria</taxon>
        <taxon>Bacillati</taxon>
        <taxon>Bacillota</taxon>
        <taxon>Clostridia</taxon>
        <taxon>Eubacteriales</taxon>
        <taxon>Peptococcaceae</taxon>
        <taxon>Desulforamulus</taxon>
    </lineage>
</organism>
<dbReference type="SMART" id="SM00283">
    <property type="entry name" value="MA"/>
    <property type="match status" value="1"/>
</dbReference>
<evidence type="ECO:0000259" key="5">
    <source>
        <dbReference type="PROSITE" id="PS50111"/>
    </source>
</evidence>
<dbReference type="PROSITE" id="PS50885">
    <property type="entry name" value="HAMP"/>
    <property type="match status" value="1"/>
</dbReference>
<proteinExistence type="inferred from homology"/>
<dbReference type="CDD" id="cd11386">
    <property type="entry name" value="MCP_signal"/>
    <property type="match status" value="1"/>
</dbReference>
<comment type="similarity">
    <text evidence="2">Belongs to the methyl-accepting chemotaxis (MCP) protein family.</text>
</comment>
<dbReference type="AlphaFoldDB" id="A0A1M6RJV7"/>
<keyword evidence="1 3" id="KW-0807">Transducer</keyword>
<dbReference type="RefSeq" id="WP_072912534.1">
    <property type="nucleotide sequence ID" value="NZ_FRAR01000011.1"/>
</dbReference>
<dbReference type="PANTHER" id="PTHR32089">
    <property type="entry name" value="METHYL-ACCEPTING CHEMOTAXIS PROTEIN MCPB"/>
    <property type="match status" value="1"/>
</dbReference>
<dbReference type="InterPro" id="IPR003660">
    <property type="entry name" value="HAMP_dom"/>
</dbReference>
<sequence>MSLRLKILGGFIFVMAIFTIALGVIYYNMGTLQVDVNNIPQEVEKTNQLNDVKYNVISQTAAIRGFLYYKQDNYAEQLRHLGEENVSAIQTMIDTAKQPSNKEAFTLLKDYQDKYNAVLSDKIVPLVKAGKEKEANEVAVKEGLPLTSGFNKAITSATEEQNNLLKDVVQNTNLKFISIKRLALVATLLALLVGLLLGFFLARSIALPLQKVAIESSKIAEGDLSGKEIDIHTRDEVGQLAQAFNKMLLNVRDLVTLVQEKSQLVAASSMQLSASSQNVAAGAQETALTINQVASIVEQVTVNTQHIAETSEQATTYAQAGTEGIDRISLQMQSIENATTGSGEIINTLNESAAKISQIVELITKIADQTNLLALNAAIEAARAGEQGRGFAVVAEEVRKLAEQSAVAAKEIHQLITSIQQETNKAVQSMADSVAQVKEGTVVVSEVGATFENIISAVQSLSGELQSVAAATEQMSAGVQNVAATTEEQAATVEEVSSTSQDLATMADELESLSKRFKVS</sequence>
<gene>
    <name evidence="7" type="ORF">SAMN02745123_01486</name>
</gene>
<evidence type="ECO:0000256" key="1">
    <source>
        <dbReference type="ARBA" id="ARBA00023224"/>
    </source>
</evidence>
<dbReference type="FunFam" id="1.10.287.950:FF:000001">
    <property type="entry name" value="Methyl-accepting chemotaxis sensory transducer"/>
    <property type="match status" value="1"/>
</dbReference>
<keyword evidence="8" id="KW-1185">Reference proteome</keyword>
<feature type="domain" description="HAMP" evidence="6">
    <location>
        <begin position="203"/>
        <end position="256"/>
    </location>
</feature>